<evidence type="ECO:0000256" key="4">
    <source>
        <dbReference type="ARBA" id="ARBA00022989"/>
    </source>
</evidence>
<evidence type="ECO:0000256" key="3">
    <source>
        <dbReference type="ARBA" id="ARBA00022692"/>
    </source>
</evidence>
<dbReference type="InterPro" id="IPR051791">
    <property type="entry name" value="Pra-immunoreactive"/>
</dbReference>
<keyword evidence="2" id="KW-1003">Cell membrane</keyword>
<evidence type="ECO:0000256" key="6">
    <source>
        <dbReference type="SAM" id="Phobius"/>
    </source>
</evidence>
<evidence type="ECO:0000256" key="2">
    <source>
        <dbReference type="ARBA" id="ARBA00022475"/>
    </source>
</evidence>
<keyword evidence="5 6" id="KW-0472">Membrane</keyword>
<keyword evidence="9" id="KW-1185">Reference proteome</keyword>
<feature type="transmembrane region" description="Helical" evidence="6">
    <location>
        <begin position="64"/>
        <end position="84"/>
    </location>
</feature>
<dbReference type="EMBL" id="MJEH01000044">
    <property type="protein sequence ID" value="OEH91916.1"/>
    <property type="molecule type" value="Genomic_DNA"/>
</dbReference>
<protein>
    <recommendedName>
        <fullName evidence="7">RDD domain-containing protein</fullName>
    </recommendedName>
</protein>
<proteinExistence type="predicted"/>
<keyword evidence="4 6" id="KW-1133">Transmembrane helix</keyword>
<evidence type="ECO:0000313" key="9">
    <source>
        <dbReference type="Proteomes" id="UP000095209"/>
    </source>
</evidence>
<reference evidence="8 9" key="1">
    <citation type="submission" date="2016-08" db="EMBL/GenBank/DDBJ databases">
        <title>Genome of Bacillus solimangrovi GH2-4.</title>
        <authorList>
            <person name="Lim S."/>
            <person name="Kim B.-C."/>
        </authorList>
    </citation>
    <scope>NUCLEOTIDE SEQUENCE [LARGE SCALE GENOMIC DNA]</scope>
    <source>
        <strain evidence="8 9">GH2-4</strain>
    </source>
</reference>
<comment type="subcellular location">
    <subcellularLocation>
        <location evidence="1">Cell membrane</location>
        <topology evidence="1">Multi-pass membrane protein</topology>
    </subcellularLocation>
</comment>
<feature type="domain" description="RDD" evidence="7">
    <location>
        <begin position="20"/>
        <end position="146"/>
    </location>
</feature>
<accession>A0A1E5LCV9</accession>
<sequence>MNEQQAPVTEDLKNMRNIWYAGFWIRLLAYGIDLIVISSIHRLIVYPIFKLGGWSVEEVSDFSVIAIVTAIVGYTYLVLMTKWYQQTLGKMIVGLKVIDKDGNSPSWLTVIFREVVGKFISKTVWFIGFIWIAFSGKKQGWHDKIADTFVIHERK</sequence>
<evidence type="ECO:0000256" key="1">
    <source>
        <dbReference type="ARBA" id="ARBA00004651"/>
    </source>
</evidence>
<dbReference type="Proteomes" id="UP000095209">
    <property type="component" value="Unassembled WGS sequence"/>
</dbReference>
<gene>
    <name evidence="8" type="ORF">BFG57_03510</name>
</gene>
<dbReference type="GO" id="GO:0005886">
    <property type="term" value="C:plasma membrane"/>
    <property type="evidence" value="ECO:0007669"/>
    <property type="project" value="UniProtKB-SubCell"/>
</dbReference>
<comment type="caution">
    <text evidence="8">The sequence shown here is derived from an EMBL/GenBank/DDBJ whole genome shotgun (WGS) entry which is preliminary data.</text>
</comment>
<feature type="transmembrane region" description="Helical" evidence="6">
    <location>
        <begin position="23"/>
        <end position="44"/>
    </location>
</feature>
<evidence type="ECO:0000313" key="8">
    <source>
        <dbReference type="EMBL" id="OEH91916.1"/>
    </source>
</evidence>
<organism evidence="8 9">
    <name type="scientific">Bacillus solimangrovi</name>
    <dbReference type="NCBI Taxonomy" id="1305675"/>
    <lineage>
        <taxon>Bacteria</taxon>
        <taxon>Bacillati</taxon>
        <taxon>Bacillota</taxon>
        <taxon>Bacilli</taxon>
        <taxon>Bacillales</taxon>
        <taxon>Bacillaceae</taxon>
        <taxon>Bacillus</taxon>
    </lineage>
</organism>
<dbReference type="STRING" id="1305675.BFG57_03510"/>
<name>A0A1E5LCV9_9BACI</name>
<keyword evidence="3 6" id="KW-0812">Transmembrane</keyword>
<evidence type="ECO:0000259" key="7">
    <source>
        <dbReference type="Pfam" id="PF06271"/>
    </source>
</evidence>
<dbReference type="InterPro" id="IPR010432">
    <property type="entry name" value="RDD"/>
</dbReference>
<dbReference type="OrthoDB" id="9793824at2"/>
<evidence type="ECO:0000256" key="5">
    <source>
        <dbReference type="ARBA" id="ARBA00023136"/>
    </source>
</evidence>
<dbReference type="Pfam" id="PF06271">
    <property type="entry name" value="RDD"/>
    <property type="match status" value="1"/>
</dbReference>
<dbReference type="PANTHER" id="PTHR36115:SF9">
    <property type="entry name" value="LMO1584 PROTEIN"/>
    <property type="match status" value="1"/>
</dbReference>
<dbReference type="PANTHER" id="PTHR36115">
    <property type="entry name" value="PROLINE-RICH ANTIGEN HOMOLOG-RELATED"/>
    <property type="match status" value="1"/>
</dbReference>
<dbReference type="AlphaFoldDB" id="A0A1E5LCV9"/>